<keyword evidence="6" id="KW-0472">Membrane</keyword>
<keyword evidence="2" id="KW-0964">Secreted</keyword>
<evidence type="ECO:0000256" key="5">
    <source>
        <dbReference type="SAM" id="MobiDB-lite"/>
    </source>
</evidence>
<comment type="subcellular location">
    <subcellularLocation>
        <location evidence="1">Secreted</location>
    </subcellularLocation>
</comment>
<dbReference type="STRING" id="1798676.A3B90_01220"/>
<feature type="region of interest" description="Disordered" evidence="5">
    <location>
        <begin position="66"/>
        <end position="86"/>
    </location>
</feature>
<evidence type="ECO:0000313" key="8">
    <source>
        <dbReference type="Proteomes" id="UP000178742"/>
    </source>
</evidence>
<dbReference type="InterPro" id="IPR028974">
    <property type="entry name" value="TSP_type-3_rpt"/>
</dbReference>
<dbReference type="Pfam" id="PF18884">
    <property type="entry name" value="TSP3_bac"/>
    <property type="match status" value="2"/>
</dbReference>
<dbReference type="AlphaFoldDB" id="A0A1F6M3R1"/>
<accession>A0A1F6M3R1</accession>
<keyword evidence="4" id="KW-0106">Calcium</keyword>
<dbReference type="EMBL" id="MFPX01000020">
    <property type="protein sequence ID" value="OGH66302.1"/>
    <property type="molecule type" value="Genomic_DNA"/>
</dbReference>
<comment type="caution">
    <text evidence="7">The sequence shown here is derived from an EMBL/GenBank/DDBJ whole genome shotgun (WGS) entry which is preliminary data.</text>
</comment>
<gene>
    <name evidence="7" type="ORF">A3B90_01220</name>
</gene>
<reference evidence="7 8" key="1">
    <citation type="journal article" date="2016" name="Nat. Commun.">
        <title>Thousands of microbial genomes shed light on interconnected biogeochemical processes in an aquifer system.</title>
        <authorList>
            <person name="Anantharaman K."/>
            <person name="Brown C.T."/>
            <person name="Hug L.A."/>
            <person name="Sharon I."/>
            <person name="Castelle C.J."/>
            <person name="Probst A.J."/>
            <person name="Thomas B.C."/>
            <person name="Singh A."/>
            <person name="Wilkins M.J."/>
            <person name="Karaoz U."/>
            <person name="Brodie E.L."/>
            <person name="Williams K.H."/>
            <person name="Hubbard S.S."/>
            <person name="Banfield J.F."/>
        </authorList>
    </citation>
    <scope>NUCLEOTIDE SEQUENCE [LARGE SCALE GENOMIC DNA]</scope>
</reference>
<sequence>MIESNYSEASMPASNSPKKKFIFLLAAIFLLLLIVGLIIFFLYRKSTSNKVNPLVQNGIAVTTTPIADTTTPSPYVEKFPNDLDRDGIDDAKEKELGLSNRDFDTDGDGLSDSDEIDVWKTDPKITDTDADGFNDGYEVFKGYNPKGPGKITSP</sequence>
<organism evidence="7 8">
    <name type="scientific">Candidatus Magasanikbacteria bacterium RIFCSPHIGHO2_02_FULL_41_13</name>
    <dbReference type="NCBI Taxonomy" id="1798676"/>
    <lineage>
        <taxon>Bacteria</taxon>
        <taxon>Candidatus Magasanikiibacteriota</taxon>
    </lineage>
</organism>
<dbReference type="Proteomes" id="UP000178742">
    <property type="component" value="Unassembled WGS sequence"/>
</dbReference>
<name>A0A1F6M3R1_9BACT</name>
<keyword evidence="6" id="KW-1133">Transmembrane helix</keyword>
<evidence type="ECO:0000256" key="3">
    <source>
        <dbReference type="ARBA" id="ARBA00022729"/>
    </source>
</evidence>
<keyword evidence="6" id="KW-0812">Transmembrane</keyword>
<evidence type="ECO:0000256" key="1">
    <source>
        <dbReference type="ARBA" id="ARBA00004613"/>
    </source>
</evidence>
<dbReference type="InterPro" id="IPR059100">
    <property type="entry name" value="TSP3_bac"/>
</dbReference>
<evidence type="ECO:0000313" key="7">
    <source>
        <dbReference type="EMBL" id="OGH66302.1"/>
    </source>
</evidence>
<dbReference type="GO" id="GO:0005509">
    <property type="term" value="F:calcium ion binding"/>
    <property type="evidence" value="ECO:0007669"/>
    <property type="project" value="InterPro"/>
</dbReference>
<feature type="transmembrane region" description="Helical" evidence="6">
    <location>
        <begin position="21"/>
        <end position="43"/>
    </location>
</feature>
<evidence type="ECO:0000256" key="6">
    <source>
        <dbReference type="SAM" id="Phobius"/>
    </source>
</evidence>
<proteinExistence type="predicted"/>
<evidence type="ECO:0000256" key="2">
    <source>
        <dbReference type="ARBA" id="ARBA00022525"/>
    </source>
</evidence>
<dbReference type="Gene3D" id="4.10.1080.10">
    <property type="entry name" value="TSP type-3 repeat"/>
    <property type="match status" value="1"/>
</dbReference>
<evidence type="ECO:0000256" key="4">
    <source>
        <dbReference type="ARBA" id="ARBA00022837"/>
    </source>
</evidence>
<keyword evidence="3" id="KW-0732">Signal</keyword>
<protein>
    <submittedName>
        <fullName evidence="7">Uncharacterized protein</fullName>
    </submittedName>
</protein>